<accession>A0A4U5MLK9</accession>
<reference evidence="2 3" key="2">
    <citation type="journal article" date="2019" name="G3 (Bethesda)">
        <title>Hybrid Assembly of the Genome of the Entomopathogenic Nematode Steinernema carpocapsae Identifies the X-Chromosome.</title>
        <authorList>
            <person name="Serra L."/>
            <person name="Macchietto M."/>
            <person name="Macias-Munoz A."/>
            <person name="McGill C.J."/>
            <person name="Rodriguez I.M."/>
            <person name="Rodriguez B."/>
            <person name="Murad R."/>
            <person name="Mortazavi A."/>
        </authorList>
    </citation>
    <scope>NUCLEOTIDE SEQUENCE [LARGE SCALE GENOMIC DNA]</scope>
    <source>
        <strain evidence="2 3">ALL</strain>
    </source>
</reference>
<organism evidence="2 3">
    <name type="scientific">Steinernema carpocapsae</name>
    <name type="common">Entomopathogenic nematode</name>
    <dbReference type="NCBI Taxonomy" id="34508"/>
    <lineage>
        <taxon>Eukaryota</taxon>
        <taxon>Metazoa</taxon>
        <taxon>Ecdysozoa</taxon>
        <taxon>Nematoda</taxon>
        <taxon>Chromadorea</taxon>
        <taxon>Rhabditida</taxon>
        <taxon>Tylenchina</taxon>
        <taxon>Panagrolaimomorpha</taxon>
        <taxon>Strongyloidoidea</taxon>
        <taxon>Steinernematidae</taxon>
        <taxon>Steinernema</taxon>
    </lineage>
</organism>
<dbReference type="Pfam" id="PF10318">
    <property type="entry name" value="7TM_GPCR_Srh"/>
    <property type="match status" value="1"/>
</dbReference>
<evidence type="ECO:0000313" key="2">
    <source>
        <dbReference type="EMBL" id="TKR70033.1"/>
    </source>
</evidence>
<proteinExistence type="predicted"/>
<name>A0A4U5MLK9_STECR</name>
<feature type="transmembrane region" description="Helical" evidence="1">
    <location>
        <begin position="231"/>
        <end position="258"/>
    </location>
</feature>
<evidence type="ECO:0000313" key="3">
    <source>
        <dbReference type="Proteomes" id="UP000298663"/>
    </source>
</evidence>
<feature type="transmembrane region" description="Helical" evidence="1">
    <location>
        <begin position="44"/>
        <end position="69"/>
    </location>
</feature>
<gene>
    <name evidence="2" type="ORF">L596_022104</name>
</gene>
<feature type="transmembrane region" description="Helical" evidence="1">
    <location>
        <begin position="12"/>
        <end position="32"/>
    </location>
</feature>
<protein>
    <recommendedName>
        <fullName evidence="4">G-protein coupled receptors family 1 profile domain-containing protein</fullName>
    </recommendedName>
</protein>
<keyword evidence="1" id="KW-0472">Membrane</keyword>
<reference evidence="2 3" key="1">
    <citation type="journal article" date="2015" name="Genome Biol.">
        <title>Comparative genomics of Steinernema reveals deeply conserved gene regulatory networks.</title>
        <authorList>
            <person name="Dillman A.R."/>
            <person name="Macchietto M."/>
            <person name="Porter C.F."/>
            <person name="Rogers A."/>
            <person name="Williams B."/>
            <person name="Antoshechkin I."/>
            <person name="Lee M.M."/>
            <person name="Goodwin Z."/>
            <person name="Lu X."/>
            <person name="Lewis E.E."/>
            <person name="Goodrich-Blair H."/>
            <person name="Stock S.P."/>
            <person name="Adams B.J."/>
            <person name="Sternberg P.W."/>
            <person name="Mortazavi A."/>
        </authorList>
    </citation>
    <scope>NUCLEOTIDE SEQUENCE [LARGE SCALE GENOMIC DNA]</scope>
    <source>
        <strain evidence="2 3">ALL</strain>
    </source>
</reference>
<feature type="transmembrane region" description="Helical" evidence="1">
    <location>
        <begin position="188"/>
        <end position="210"/>
    </location>
</feature>
<evidence type="ECO:0008006" key="4">
    <source>
        <dbReference type="Google" id="ProtNLM"/>
    </source>
</evidence>
<feature type="transmembrane region" description="Helical" evidence="1">
    <location>
        <begin position="264"/>
        <end position="291"/>
    </location>
</feature>
<dbReference type="Gene3D" id="1.20.1070.10">
    <property type="entry name" value="Rhodopsin 7-helix transmembrane proteins"/>
    <property type="match status" value="1"/>
</dbReference>
<dbReference type="InterPro" id="IPR019422">
    <property type="entry name" value="7TM_GPCR_serpentine_rcpt_Srh"/>
</dbReference>
<feature type="transmembrane region" description="Helical" evidence="1">
    <location>
        <begin position="89"/>
        <end position="112"/>
    </location>
</feature>
<keyword evidence="1" id="KW-1133">Transmembrane helix</keyword>
<dbReference type="Proteomes" id="UP000298663">
    <property type="component" value="Unassembled WGS sequence"/>
</dbReference>
<keyword evidence="1" id="KW-0812">Transmembrane</keyword>
<evidence type="ECO:0000256" key="1">
    <source>
        <dbReference type="SAM" id="Phobius"/>
    </source>
</evidence>
<dbReference type="EMBL" id="AZBU02000007">
    <property type="protein sequence ID" value="TKR70033.1"/>
    <property type="molecule type" value="Genomic_DNA"/>
</dbReference>
<feature type="transmembrane region" description="Helical" evidence="1">
    <location>
        <begin position="132"/>
        <end position="155"/>
    </location>
</feature>
<dbReference type="SUPFAM" id="SSF81321">
    <property type="entry name" value="Family A G protein-coupled receptor-like"/>
    <property type="match status" value="1"/>
</dbReference>
<keyword evidence="3" id="KW-1185">Reference proteome</keyword>
<dbReference type="PANTHER" id="PTHR46891">
    <property type="entry name" value="SERPENTINE RECEPTOR, CLASS H-RELATED"/>
    <property type="match status" value="1"/>
</dbReference>
<sequence>MVDDYEHLYNRVLDVTACIHIPVKLFSMIIVARSTTPEQFHYSVLILNLMFWNFLANILFAFIHLYPTWPAECFRLGGPLSNFIDNEYFGHFMFAAVMLCILNTALAMVSTFPYRYFVFAHSKLVSMVKPRWIYLASTLLWLIIDLFLVSALLMWNVSYDSYPETLERPDRTFVFCFSPKGPWKLVPILGVLTMIIVLITIIVTFSFFLLKALYSKKANSSTKTLQMQKKAFWTLVTLTSIMIILAAIPMVIAIMTALFPHLPYAKPVCLVCIVFISNHGTVYSIATITLIQSHREMAVRIFKKVRNLMSGDKKNIPIRLFVKVARHK</sequence>
<comment type="caution">
    <text evidence="2">The sequence shown here is derived from an EMBL/GenBank/DDBJ whole genome shotgun (WGS) entry which is preliminary data.</text>
</comment>
<dbReference type="AlphaFoldDB" id="A0A4U5MLK9"/>
<dbReference type="OrthoDB" id="5858623at2759"/>